<organism evidence="1 2">
    <name type="scientific">Candidatus Sungbacteria bacterium RIFCSPHIGHO2_02_FULL_49_12</name>
    <dbReference type="NCBI Taxonomy" id="1802271"/>
    <lineage>
        <taxon>Bacteria</taxon>
        <taxon>Candidatus Sungiibacteriota</taxon>
    </lineage>
</organism>
<dbReference type="AlphaFoldDB" id="A0A1G2KPZ2"/>
<evidence type="ECO:0000313" key="2">
    <source>
        <dbReference type="Proteomes" id="UP000177362"/>
    </source>
</evidence>
<comment type="caution">
    <text evidence="1">The sequence shown here is derived from an EMBL/GenBank/DDBJ whole genome shotgun (WGS) entry which is preliminary data.</text>
</comment>
<dbReference type="EMBL" id="MHQJ01000016">
    <property type="protein sequence ID" value="OHA01477.1"/>
    <property type="molecule type" value="Genomic_DNA"/>
</dbReference>
<gene>
    <name evidence="1" type="ORF">A3C11_02530</name>
</gene>
<proteinExistence type="predicted"/>
<evidence type="ECO:0000313" key="1">
    <source>
        <dbReference type="EMBL" id="OHA01477.1"/>
    </source>
</evidence>
<accession>A0A1G2KPZ2</accession>
<protein>
    <submittedName>
        <fullName evidence="1">Uncharacterized protein</fullName>
    </submittedName>
</protein>
<sequence length="134" mass="15575">MLLVLLLLFIASALGTGVIVVRKIPLVVATPREMVNDYFDQSSSRISIRMLRARSWIRQGSYWDPMLKALLRIVGHLRIWLLRLDRYLSHLYQSVNKKAEARKAASSQENNPLYWDDLKSPKTIVEDIQKPERN</sequence>
<name>A0A1G2KPZ2_9BACT</name>
<dbReference type="Proteomes" id="UP000177362">
    <property type="component" value="Unassembled WGS sequence"/>
</dbReference>
<reference evidence="1 2" key="1">
    <citation type="journal article" date="2016" name="Nat. Commun.">
        <title>Thousands of microbial genomes shed light on interconnected biogeochemical processes in an aquifer system.</title>
        <authorList>
            <person name="Anantharaman K."/>
            <person name="Brown C.T."/>
            <person name="Hug L.A."/>
            <person name="Sharon I."/>
            <person name="Castelle C.J."/>
            <person name="Probst A.J."/>
            <person name="Thomas B.C."/>
            <person name="Singh A."/>
            <person name="Wilkins M.J."/>
            <person name="Karaoz U."/>
            <person name="Brodie E.L."/>
            <person name="Williams K.H."/>
            <person name="Hubbard S.S."/>
            <person name="Banfield J.F."/>
        </authorList>
    </citation>
    <scope>NUCLEOTIDE SEQUENCE [LARGE SCALE GENOMIC DNA]</scope>
</reference>